<keyword evidence="1 2" id="KW-0238">DNA-binding</keyword>
<dbReference type="SUPFAM" id="SSF46689">
    <property type="entry name" value="Homeodomain-like"/>
    <property type="match status" value="1"/>
</dbReference>
<dbReference type="Proteomes" id="UP000281955">
    <property type="component" value="Unassembled WGS sequence"/>
</dbReference>
<dbReference type="PANTHER" id="PTHR30055">
    <property type="entry name" value="HTH-TYPE TRANSCRIPTIONAL REGULATOR RUTR"/>
    <property type="match status" value="1"/>
</dbReference>
<dbReference type="Pfam" id="PF00440">
    <property type="entry name" value="TetR_N"/>
    <property type="match status" value="1"/>
</dbReference>
<evidence type="ECO:0000256" key="1">
    <source>
        <dbReference type="ARBA" id="ARBA00023125"/>
    </source>
</evidence>
<organism evidence="4 5">
    <name type="scientific">Motilibacter peucedani</name>
    <dbReference type="NCBI Taxonomy" id="598650"/>
    <lineage>
        <taxon>Bacteria</taxon>
        <taxon>Bacillati</taxon>
        <taxon>Actinomycetota</taxon>
        <taxon>Actinomycetes</taxon>
        <taxon>Motilibacterales</taxon>
        <taxon>Motilibacteraceae</taxon>
        <taxon>Motilibacter</taxon>
    </lineage>
</organism>
<dbReference type="InterPro" id="IPR001647">
    <property type="entry name" value="HTH_TetR"/>
</dbReference>
<dbReference type="RefSeq" id="WP_121193189.1">
    <property type="nucleotide sequence ID" value="NZ_RBWV01000011.1"/>
</dbReference>
<evidence type="ECO:0000256" key="2">
    <source>
        <dbReference type="PROSITE-ProRule" id="PRU00335"/>
    </source>
</evidence>
<dbReference type="AlphaFoldDB" id="A0A420XQA9"/>
<dbReference type="InterPro" id="IPR036271">
    <property type="entry name" value="Tet_transcr_reg_TetR-rel_C_sf"/>
</dbReference>
<dbReference type="SUPFAM" id="SSF48498">
    <property type="entry name" value="Tetracyclin repressor-like, C-terminal domain"/>
    <property type="match status" value="1"/>
</dbReference>
<dbReference type="Pfam" id="PF17940">
    <property type="entry name" value="TetR_C_31"/>
    <property type="match status" value="1"/>
</dbReference>
<feature type="domain" description="HTH tetR-type" evidence="3">
    <location>
        <begin position="16"/>
        <end position="76"/>
    </location>
</feature>
<protein>
    <submittedName>
        <fullName evidence="4">DNA-binding transcriptional regulator YbjK</fullName>
    </submittedName>
</protein>
<dbReference type="Gene3D" id="1.10.357.10">
    <property type="entry name" value="Tetracycline Repressor, domain 2"/>
    <property type="match status" value="1"/>
</dbReference>
<evidence type="ECO:0000313" key="4">
    <source>
        <dbReference type="EMBL" id="RKS75416.1"/>
    </source>
</evidence>
<dbReference type="GO" id="GO:0003700">
    <property type="term" value="F:DNA-binding transcription factor activity"/>
    <property type="evidence" value="ECO:0007669"/>
    <property type="project" value="TreeGrafter"/>
</dbReference>
<dbReference type="GO" id="GO:0000976">
    <property type="term" value="F:transcription cis-regulatory region binding"/>
    <property type="evidence" value="ECO:0007669"/>
    <property type="project" value="TreeGrafter"/>
</dbReference>
<evidence type="ECO:0000313" key="5">
    <source>
        <dbReference type="Proteomes" id="UP000281955"/>
    </source>
</evidence>
<sequence>MTAGTARAPRGRRFDPGRKDRIVEATVAVIARHGVAGTTHRLIAAEADVPLGSLTYHFASLDDLRAQAFEHHARAMSVVYARHFDGVSTHEQLVDAVTDLVDHDAGADTEEWAVAYELYLAALRDPALRRITEAWMRTSRAVLERYVDPSTARGVDALIEGYVLHAMLSTSPPSRSDIRAAVARALSPAPQTSEDHA</sequence>
<dbReference type="InParanoid" id="A0A420XQA9"/>
<gene>
    <name evidence="4" type="ORF">CLV35_1882</name>
</gene>
<reference evidence="4 5" key="1">
    <citation type="submission" date="2018-10" db="EMBL/GenBank/DDBJ databases">
        <title>Genomic Encyclopedia of Archaeal and Bacterial Type Strains, Phase II (KMG-II): from individual species to whole genera.</title>
        <authorList>
            <person name="Goeker M."/>
        </authorList>
    </citation>
    <scope>NUCLEOTIDE SEQUENCE [LARGE SCALE GENOMIC DNA]</scope>
    <source>
        <strain evidence="4 5">RP-AC37</strain>
    </source>
</reference>
<comment type="caution">
    <text evidence="4">The sequence shown here is derived from an EMBL/GenBank/DDBJ whole genome shotgun (WGS) entry which is preliminary data.</text>
</comment>
<dbReference type="OrthoDB" id="6929199at2"/>
<keyword evidence="5" id="KW-1185">Reference proteome</keyword>
<dbReference type="PROSITE" id="PS50977">
    <property type="entry name" value="HTH_TETR_2"/>
    <property type="match status" value="1"/>
</dbReference>
<accession>A0A420XQA9</accession>
<name>A0A420XQA9_9ACTN</name>
<dbReference type="InterPro" id="IPR009057">
    <property type="entry name" value="Homeodomain-like_sf"/>
</dbReference>
<evidence type="ECO:0000259" key="3">
    <source>
        <dbReference type="PROSITE" id="PS50977"/>
    </source>
</evidence>
<dbReference type="PANTHER" id="PTHR30055:SF231">
    <property type="entry name" value="TRANSCRIPTIONAL REGULATORY PROTEIN (PROBABLY DEOR-FAMILY)-RELATED"/>
    <property type="match status" value="1"/>
</dbReference>
<feature type="DNA-binding region" description="H-T-H motif" evidence="2">
    <location>
        <begin position="39"/>
        <end position="58"/>
    </location>
</feature>
<dbReference type="FunCoup" id="A0A420XQA9">
    <property type="interactions" value="1"/>
</dbReference>
<proteinExistence type="predicted"/>
<dbReference type="InterPro" id="IPR041583">
    <property type="entry name" value="TetR_C_31"/>
</dbReference>
<dbReference type="EMBL" id="RBWV01000011">
    <property type="protein sequence ID" value="RKS75416.1"/>
    <property type="molecule type" value="Genomic_DNA"/>
</dbReference>
<dbReference type="InterPro" id="IPR050109">
    <property type="entry name" value="HTH-type_TetR-like_transc_reg"/>
</dbReference>